<sequence length="89" mass="9839">MLCCKALPHESAVCGFASRLRAYLTIVVITSSARYVATTVVPNRFGSVCLNIDQKKRRENFAAFSRELGKGSMLTYACPPHWLQPAQSC</sequence>
<evidence type="ECO:0000313" key="1">
    <source>
        <dbReference type="EMBL" id="MPM62131.1"/>
    </source>
</evidence>
<gene>
    <name evidence="1" type="ORF">SDC9_108997</name>
</gene>
<name>A0A645BBU2_9ZZZZ</name>
<reference evidence="1" key="1">
    <citation type="submission" date="2019-08" db="EMBL/GenBank/DDBJ databases">
        <authorList>
            <person name="Kucharzyk K."/>
            <person name="Murdoch R.W."/>
            <person name="Higgins S."/>
            <person name="Loffler F."/>
        </authorList>
    </citation>
    <scope>NUCLEOTIDE SEQUENCE</scope>
</reference>
<proteinExistence type="predicted"/>
<dbReference type="AlphaFoldDB" id="A0A645BBU2"/>
<accession>A0A645BBU2</accession>
<organism evidence="1">
    <name type="scientific">bioreactor metagenome</name>
    <dbReference type="NCBI Taxonomy" id="1076179"/>
    <lineage>
        <taxon>unclassified sequences</taxon>
        <taxon>metagenomes</taxon>
        <taxon>ecological metagenomes</taxon>
    </lineage>
</organism>
<protein>
    <submittedName>
        <fullName evidence="1">Uncharacterized protein</fullName>
    </submittedName>
</protein>
<comment type="caution">
    <text evidence="1">The sequence shown here is derived from an EMBL/GenBank/DDBJ whole genome shotgun (WGS) entry which is preliminary data.</text>
</comment>
<dbReference type="EMBL" id="VSSQ01018704">
    <property type="protein sequence ID" value="MPM62131.1"/>
    <property type="molecule type" value="Genomic_DNA"/>
</dbReference>